<dbReference type="AlphaFoldDB" id="A0A1L7N8V7"/>
<gene>
    <name evidence="1" type="ORF">KF715C_ch13210</name>
</gene>
<accession>A0A1L7N8V7</accession>
<evidence type="ECO:0000313" key="1">
    <source>
        <dbReference type="EMBL" id="BAW21894.1"/>
    </source>
</evidence>
<dbReference type="RefSeq" id="WP_096425693.1">
    <property type="nucleotide sequence ID" value="NZ_AP015029.1"/>
</dbReference>
<reference evidence="1 2" key="1">
    <citation type="submission" date="2015-11" db="EMBL/GenBank/DDBJ databases">
        <title>Complete genome sequencing of a biphenyl-degrading bacterium, Pseudomonas putida KF715 (=NBRC110667).</title>
        <authorList>
            <person name="Suenaga H."/>
            <person name="Fujihara N."/>
            <person name="Watanabe T."/>
            <person name="Hirose J."/>
            <person name="Kimura N."/>
            <person name="Yamazoe A."/>
            <person name="Hosoyama A."/>
            <person name="Shimodaira J."/>
            <person name="Furukawa K."/>
        </authorList>
    </citation>
    <scope>NUCLEOTIDE SEQUENCE [LARGE SCALE GENOMIC DNA]</scope>
    <source>
        <strain evidence="1 2">KF715</strain>
    </source>
</reference>
<name>A0A1L7N8V7_PSEPU</name>
<proteinExistence type="predicted"/>
<evidence type="ECO:0000313" key="2">
    <source>
        <dbReference type="Proteomes" id="UP000218731"/>
    </source>
</evidence>
<sequence length="104" mass="11708">MNIKIDHLSIDELVALNHHIIEHLKMLESLETHQSMMQFHPGARVSFDSPHSGRLAGTVMKFNRKTVTVVTDNGQRWNISPHLLSPVKDVPAGAVVDIRPQKLK</sequence>
<dbReference type="EMBL" id="AP015029">
    <property type="protein sequence ID" value="BAW21894.1"/>
    <property type="molecule type" value="Genomic_DNA"/>
</dbReference>
<organism evidence="1 2">
    <name type="scientific">Pseudomonas putida</name>
    <name type="common">Arthrobacter siderocapsulatus</name>
    <dbReference type="NCBI Taxonomy" id="303"/>
    <lineage>
        <taxon>Bacteria</taxon>
        <taxon>Pseudomonadati</taxon>
        <taxon>Pseudomonadota</taxon>
        <taxon>Gammaproteobacteria</taxon>
        <taxon>Pseudomonadales</taxon>
        <taxon>Pseudomonadaceae</taxon>
        <taxon>Pseudomonas</taxon>
    </lineage>
</organism>
<dbReference type="Proteomes" id="UP000218731">
    <property type="component" value="Chromosome 1"/>
</dbReference>
<protein>
    <submittedName>
        <fullName evidence="1">Uncharacterized protein</fullName>
    </submittedName>
</protein>